<reference evidence="9" key="1">
    <citation type="submission" date="2016-10" db="EMBL/GenBank/DDBJ databases">
        <authorList>
            <person name="Varghese N."/>
            <person name="Submissions S."/>
        </authorList>
    </citation>
    <scope>NUCLEOTIDE SEQUENCE [LARGE SCALE GENOMIC DNA]</scope>
    <source>
        <strain evidence="9">M83</strain>
    </source>
</reference>
<organism evidence="8 9">
    <name type="scientific">Lachnospira pectinoschiza</name>
    <dbReference type="NCBI Taxonomy" id="28052"/>
    <lineage>
        <taxon>Bacteria</taxon>
        <taxon>Bacillati</taxon>
        <taxon>Bacillota</taxon>
        <taxon>Clostridia</taxon>
        <taxon>Lachnospirales</taxon>
        <taxon>Lachnospiraceae</taxon>
        <taxon>Lachnospira</taxon>
    </lineage>
</organism>
<dbReference type="RefSeq" id="WP_027430989.1">
    <property type="nucleotide sequence ID" value="NZ_FNHZ01000004.1"/>
</dbReference>
<accession>A0A1G9XU97</accession>
<evidence type="ECO:0000313" key="8">
    <source>
        <dbReference type="EMBL" id="SDN00310.1"/>
    </source>
</evidence>
<dbReference type="AlphaFoldDB" id="A0A1G9XU97"/>
<protein>
    <recommendedName>
        <fullName evidence="7">ATP synthase subunit delta</fullName>
    </recommendedName>
    <alternativeName>
        <fullName evidence="7">ATP synthase F(1) sector subunit delta</fullName>
    </alternativeName>
    <alternativeName>
        <fullName evidence="7">F-type ATPase subunit delta</fullName>
        <shortName evidence="7">F-ATPase subunit delta</shortName>
    </alternativeName>
</protein>
<comment type="subcellular location">
    <subcellularLocation>
        <location evidence="7">Cell membrane</location>
        <topology evidence="7">Peripheral membrane protein</topology>
    </subcellularLocation>
    <subcellularLocation>
        <location evidence="1">Membrane</location>
    </subcellularLocation>
</comment>
<keyword evidence="2 7" id="KW-0813">Transport</keyword>
<dbReference type="GO" id="GO:0045259">
    <property type="term" value="C:proton-transporting ATP synthase complex"/>
    <property type="evidence" value="ECO:0007669"/>
    <property type="project" value="UniProtKB-KW"/>
</dbReference>
<keyword evidence="6 7" id="KW-0066">ATP synthesis</keyword>
<keyword evidence="9" id="KW-1185">Reference proteome</keyword>
<comment type="similarity">
    <text evidence="7">Belongs to the ATPase delta chain family.</text>
</comment>
<dbReference type="Proteomes" id="UP000187651">
    <property type="component" value="Unassembled WGS sequence"/>
</dbReference>
<dbReference type="GO" id="GO:0005886">
    <property type="term" value="C:plasma membrane"/>
    <property type="evidence" value="ECO:0007669"/>
    <property type="project" value="UniProtKB-SubCell"/>
</dbReference>
<dbReference type="HAMAP" id="MF_01416">
    <property type="entry name" value="ATP_synth_delta_bact"/>
    <property type="match status" value="1"/>
</dbReference>
<evidence type="ECO:0000256" key="1">
    <source>
        <dbReference type="ARBA" id="ARBA00004370"/>
    </source>
</evidence>
<dbReference type="PRINTS" id="PR00125">
    <property type="entry name" value="ATPASEDELTA"/>
</dbReference>
<sequence>MAKLVETTYGDALFELAVSESSMDSLYEEAVAVIDSFKANPDLEKLLAHPKVEKEEKETVIKNVFEKFVSKDMTGLLTLMVSKDRQGNIVDTLEYFVEKVLEYKKIGIAYVTTASELTDAQKKAVEAKLLATTDYKEFKINYAIDESLIAGMIIRIKDRVVDSSIKTKLANMANELSGIQLA</sequence>
<dbReference type="Gene3D" id="1.10.520.20">
    <property type="entry name" value="N-terminal domain of the delta subunit of the F1F0-ATP synthase"/>
    <property type="match status" value="1"/>
</dbReference>
<gene>
    <name evidence="7" type="primary">atpH</name>
    <name evidence="8" type="ORF">SAMN05216544_1642</name>
</gene>
<dbReference type="EMBL" id="FNHZ01000004">
    <property type="protein sequence ID" value="SDN00310.1"/>
    <property type="molecule type" value="Genomic_DNA"/>
</dbReference>
<keyword evidence="7" id="KW-0139">CF(1)</keyword>
<dbReference type="InterPro" id="IPR026015">
    <property type="entry name" value="ATP_synth_OSCP/delta_N_sf"/>
</dbReference>
<keyword evidence="3 7" id="KW-0375">Hydrogen ion transport</keyword>
<keyword evidence="7" id="KW-1003">Cell membrane</keyword>
<evidence type="ECO:0000256" key="7">
    <source>
        <dbReference type="HAMAP-Rule" id="MF_01416"/>
    </source>
</evidence>
<evidence type="ECO:0000256" key="5">
    <source>
        <dbReference type="ARBA" id="ARBA00023136"/>
    </source>
</evidence>
<evidence type="ECO:0000256" key="4">
    <source>
        <dbReference type="ARBA" id="ARBA00023065"/>
    </source>
</evidence>
<dbReference type="SUPFAM" id="SSF47928">
    <property type="entry name" value="N-terminal domain of the delta subunit of the F1F0-ATP synthase"/>
    <property type="match status" value="1"/>
</dbReference>
<evidence type="ECO:0000256" key="3">
    <source>
        <dbReference type="ARBA" id="ARBA00022781"/>
    </source>
</evidence>
<comment type="function">
    <text evidence="7">F(1)F(0) ATP synthase produces ATP from ADP in the presence of a proton or sodium gradient. F-type ATPases consist of two structural domains, F(1) containing the extramembraneous catalytic core and F(0) containing the membrane proton channel, linked together by a central stalk and a peripheral stalk. During catalysis, ATP synthesis in the catalytic domain of F(1) is coupled via a rotary mechanism of the central stalk subunits to proton translocation.</text>
</comment>
<keyword evidence="5 7" id="KW-0472">Membrane</keyword>
<dbReference type="PANTHER" id="PTHR11910">
    <property type="entry name" value="ATP SYNTHASE DELTA CHAIN"/>
    <property type="match status" value="1"/>
</dbReference>
<keyword evidence="4 7" id="KW-0406">Ion transport</keyword>
<evidence type="ECO:0000256" key="2">
    <source>
        <dbReference type="ARBA" id="ARBA00022448"/>
    </source>
</evidence>
<name>A0A1G9XU97_9FIRM</name>
<dbReference type="InterPro" id="IPR000711">
    <property type="entry name" value="ATPase_OSCP/dsu"/>
</dbReference>
<dbReference type="GO" id="GO:0046933">
    <property type="term" value="F:proton-transporting ATP synthase activity, rotational mechanism"/>
    <property type="evidence" value="ECO:0007669"/>
    <property type="project" value="UniProtKB-UniRule"/>
</dbReference>
<dbReference type="OrthoDB" id="9802471at2"/>
<evidence type="ECO:0000256" key="6">
    <source>
        <dbReference type="ARBA" id="ARBA00023310"/>
    </source>
</evidence>
<comment type="function">
    <text evidence="7">This protein is part of the stalk that links CF(0) to CF(1). It either transmits conformational changes from CF(0) to CF(1) or is implicated in proton conduction.</text>
</comment>
<evidence type="ECO:0000313" key="9">
    <source>
        <dbReference type="Proteomes" id="UP000187651"/>
    </source>
</evidence>
<dbReference type="Pfam" id="PF00213">
    <property type="entry name" value="OSCP"/>
    <property type="match status" value="1"/>
</dbReference>
<proteinExistence type="inferred from homology"/>
<dbReference type="NCBIfam" id="TIGR01145">
    <property type="entry name" value="ATP_synt_delta"/>
    <property type="match status" value="1"/>
</dbReference>